<dbReference type="InParanoid" id="A0A0C3CJ29"/>
<feature type="region of interest" description="Disordered" evidence="1">
    <location>
        <begin position="193"/>
        <end position="260"/>
    </location>
</feature>
<proteinExistence type="predicted"/>
<accession>A0A0C3CJ29</accession>
<reference evidence="3" key="2">
    <citation type="submission" date="2015-01" db="EMBL/GenBank/DDBJ databases">
        <title>Evolutionary Origins and Diversification of the Mycorrhizal Mutualists.</title>
        <authorList>
            <consortium name="DOE Joint Genome Institute"/>
            <consortium name="Mycorrhizal Genomics Consortium"/>
            <person name="Kohler A."/>
            <person name="Kuo A."/>
            <person name="Nagy L.G."/>
            <person name="Floudas D."/>
            <person name="Copeland A."/>
            <person name="Barry K.W."/>
            <person name="Cichocki N."/>
            <person name="Veneault-Fourrey C."/>
            <person name="LaButti K."/>
            <person name="Lindquist E.A."/>
            <person name="Lipzen A."/>
            <person name="Lundell T."/>
            <person name="Morin E."/>
            <person name="Murat C."/>
            <person name="Riley R."/>
            <person name="Ohm R."/>
            <person name="Sun H."/>
            <person name="Tunlid A."/>
            <person name="Henrissat B."/>
            <person name="Grigoriev I.V."/>
            <person name="Hibbett D.S."/>
            <person name="Martin F."/>
        </authorList>
    </citation>
    <scope>NUCLEOTIDE SEQUENCE [LARGE SCALE GENOMIC DNA]</scope>
    <source>
        <strain evidence="3">F 1598</strain>
    </source>
</reference>
<reference evidence="2 3" key="1">
    <citation type="submission" date="2014-04" db="EMBL/GenBank/DDBJ databases">
        <authorList>
            <consortium name="DOE Joint Genome Institute"/>
            <person name="Kuo A."/>
            <person name="Tarkka M."/>
            <person name="Buscot F."/>
            <person name="Kohler A."/>
            <person name="Nagy L.G."/>
            <person name="Floudas D."/>
            <person name="Copeland A."/>
            <person name="Barry K.W."/>
            <person name="Cichocki N."/>
            <person name="Veneault-Fourrey C."/>
            <person name="LaButti K."/>
            <person name="Lindquist E.A."/>
            <person name="Lipzen A."/>
            <person name="Lundell T."/>
            <person name="Morin E."/>
            <person name="Murat C."/>
            <person name="Sun H."/>
            <person name="Tunlid A."/>
            <person name="Henrissat B."/>
            <person name="Grigoriev I.V."/>
            <person name="Hibbett D.S."/>
            <person name="Martin F."/>
            <person name="Nordberg H.P."/>
            <person name="Cantor M.N."/>
            <person name="Hua S.X."/>
        </authorList>
    </citation>
    <scope>NUCLEOTIDE SEQUENCE [LARGE SCALE GENOMIC DNA]</scope>
    <source>
        <strain evidence="2 3">F 1598</strain>
    </source>
</reference>
<feature type="compositionally biased region" description="Low complexity" evidence="1">
    <location>
        <begin position="93"/>
        <end position="114"/>
    </location>
</feature>
<dbReference type="OrthoDB" id="3298684at2759"/>
<feature type="region of interest" description="Disordered" evidence="1">
    <location>
        <begin position="89"/>
        <end position="121"/>
    </location>
</feature>
<name>A0A0C3CJ29_PILCF</name>
<sequence length="279" mass="30641">MSTTNTRSNADHATPDMASLCASMQKEITSLRASQIAANREITYLRRNQDRAVREISSEIKHLRSGVKAMQTQLQEMGESQKMILRRVQRCEASASASGSTSSSVPPSRAPTPSQSRHRRLELRRQGAFRVDDINDLPWAELNDVRGFNPNSPRYHWSASSPSMHTSNARTGAKRTRDADAADAAASVSFFDQFEPRRHVVPESDTDSNSDSEDGPSPLKRRRVSSEARIARITAGTKSAKNTRRSISSRPAASKNNTARRSTSFLAGVIAGVSSVFLP</sequence>
<evidence type="ECO:0000256" key="1">
    <source>
        <dbReference type="SAM" id="MobiDB-lite"/>
    </source>
</evidence>
<organism evidence="2 3">
    <name type="scientific">Piloderma croceum (strain F 1598)</name>
    <dbReference type="NCBI Taxonomy" id="765440"/>
    <lineage>
        <taxon>Eukaryota</taxon>
        <taxon>Fungi</taxon>
        <taxon>Dikarya</taxon>
        <taxon>Basidiomycota</taxon>
        <taxon>Agaricomycotina</taxon>
        <taxon>Agaricomycetes</taxon>
        <taxon>Agaricomycetidae</taxon>
        <taxon>Atheliales</taxon>
        <taxon>Atheliaceae</taxon>
        <taxon>Piloderma</taxon>
    </lineage>
</organism>
<keyword evidence="3" id="KW-1185">Reference proteome</keyword>
<dbReference type="AlphaFoldDB" id="A0A0C3CJ29"/>
<dbReference type="EMBL" id="KN832974">
    <property type="protein sequence ID" value="KIM89707.1"/>
    <property type="molecule type" value="Genomic_DNA"/>
</dbReference>
<feature type="compositionally biased region" description="Polar residues" evidence="1">
    <location>
        <begin position="236"/>
        <end position="260"/>
    </location>
</feature>
<evidence type="ECO:0000313" key="3">
    <source>
        <dbReference type="Proteomes" id="UP000054166"/>
    </source>
</evidence>
<feature type="compositionally biased region" description="Acidic residues" evidence="1">
    <location>
        <begin position="204"/>
        <end position="214"/>
    </location>
</feature>
<protein>
    <submittedName>
        <fullName evidence="2">Uncharacterized protein</fullName>
    </submittedName>
</protein>
<feature type="compositionally biased region" description="Polar residues" evidence="1">
    <location>
        <begin position="158"/>
        <end position="168"/>
    </location>
</feature>
<dbReference type="HOGENOM" id="CLU_997886_0_0_1"/>
<evidence type="ECO:0000313" key="2">
    <source>
        <dbReference type="EMBL" id="KIM89707.1"/>
    </source>
</evidence>
<feature type="region of interest" description="Disordered" evidence="1">
    <location>
        <begin position="154"/>
        <end position="181"/>
    </location>
</feature>
<gene>
    <name evidence="2" type="ORF">PILCRDRAFT_812514</name>
</gene>
<dbReference type="Proteomes" id="UP000054166">
    <property type="component" value="Unassembled WGS sequence"/>
</dbReference>